<proteinExistence type="predicted"/>
<dbReference type="Proteomes" id="UP000594262">
    <property type="component" value="Unplaced"/>
</dbReference>
<feature type="domain" description="C2H2-type" evidence="12">
    <location>
        <begin position="113"/>
        <end position="136"/>
    </location>
</feature>
<feature type="region of interest" description="Disordered" evidence="11">
    <location>
        <begin position="445"/>
        <end position="470"/>
    </location>
</feature>
<keyword evidence="6" id="KW-0805">Transcription regulation</keyword>
<keyword evidence="14" id="KW-1185">Reference proteome</keyword>
<protein>
    <recommendedName>
        <fullName evidence="12">C2H2-type domain-containing protein</fullName>
    </recommendedName>
</protein>
<evidence type="ECO:0000256" key="3">
    <source>
        <dbReference type="ARBA" id="ARBA00022737"/>
    </source>
</evidence>
<dbReference type="Pfam" id="PF00096">
    <property type="entry name" value="zf-C2H2"/>
    <property type="match status" value="6"/>
</dbReference>
<evidence type="ECO:0000313" key="13">
    <source>
        <dbReference type="EnsemblMetazoa" id="CLYHEMP010488.1"/>
    </source>
</evidence>
<evidence type="ECO:0000256" key="5">
    <source>
        <dbReference type="ARBA" id="ARBA00022833"/>
    </source>
</evidence>
<feature type="domain" description="C2H2-type" evidence="12">
    <location>
        <begin position="228"/>
        <end position="258"/>
    </location>
</feature>
<dbReference type="Gene3D" id="3.30.160.60">
    <property type="entry name" value="Classic Zinc Finger"/>
    <property type="match status" value="6"/>
</dbReference>
<dbReference type="EnsemblMetazoa" id="CLYHEMT010488.1">
    <property type="protein sequence ID" value="CLYHEMP010488.1"/>
    <property type="gene ID" value="CLYHEMG010488"/>
</dbReference>
<dbReference type="OrthoDB" id="6021436at2759"/>
<evidence type="ECO:0000256" key="7">
    <source>
        <dbReference type="ARBA" id="ARBA00023125"/>
    </source>
</evidence>
<dbReference type="SMART" id="SM00355">
    <property type="entry name" value="ZnF_C2H2"/>
    <property type="match status" value="9"/>
</dbReference>
<dbReference type="RefSeq" id="XP_066918339.1">
    <property type="nucleotide sequence ID" value="XM_067062238.1"/>
</dbReference>
<feature type="region of interest" description="Disordered" evidence="11">
    <location>
        <begin position="285"/>
        <end position="307"/>
    </location>
</feature>
<evidence type="ECO:0000256" key="9">
    <source>
        <dbReference type="ARBA" id="ARBA00023242"/>
    </source>
</evidence>
<dbReference type="InterPro" id="IPR051061">
    <property type="entry name" value="Zinc_finger_trans_reg"/>
</dbReference>
<dbReference type="FunFam" id="3.30.160.60:FF:000325">
    <property type="entry name" value="ZFP90 zinc finger protein"/>
    <property type="match status" value="1"/>
</dbReference>
<comment type="subcellular location">
    <subcellularLocation>
        <location evidence="1">Nucleus</location>
    </subcellularLocation>
</comment>
<keyword evidence="2" id="KW-0479">Metal-binding</keyword>
<name>A0A7M5V328_9CNID</name>
<feature type="domain" description="C2H2-type" evidence="12">
    <location>
        <begin position="24"/>
        <end position="53"/>
    </location>
</feature>
<dbReference type="GO" id="GO:0008270">
    <property type="term" value="F:zinc ion binding"/>
    <property type="evidence" value="ECO:0007669"/>
    <property type="project" value="UniProtKB-KW"/>
</dbReference>
<feature type="domain" description="C2H2-type" evidence="12">
    <location>
        <begin position="199"/>
        <end position="226"/>
    </location>
</feature>
<dbReference type="GO" id="GO:0005634">
    <property type="term" value="C:nucleus"/>
    <property type="evidence" value="ECO:0007669"/>
    <property type="project" value="UniProtKB-SubCell"/>
</dbReference>
<evidence type="ECO:0000256" key="6">
    <source>
        <dbReference type="ARBA" id="ARBA00023015"/>
    </source>
</evidence>
<evidence type="ECO:0000313" key="14">
    <source>
        <dbReference type="Proteomes" id="UP000594262"/>
    </source>
</evidence>
<keyword evidence="7" id="KW-0238">DNA-binding</keyword>
<dbReference type="PANTHER" id="PTHR46179:SF20">
    <property type="entry name" value="TRANSCRIPTION FACTOR 3A PROTEIN-RELATED"/>
    <property type="match status" value="1"/>
</dbReference>
<keyword evidence="8" id="KW-0804">Transcription</keyword>
<feature type="domain" description="C2H2-type" evidence="12">
    <location>
        <begin position="54"/>
        <end position="83"/>
    </location>
</feature>
<evidence type="ECO:0000256" key="2">
    <source>
        <dbReference type="ARBA" id="ARBA00022723"/>
    </source>
</evidence>
<dbReference type="AlphaFoldDB" id="A0A7M5V328"/>
<dbReference type="PROSITE" id="PS00028">
    <property type="entry name" value="ZINC_FINGER_C2H2_1"/>
    <property type="match status" value="8"/>
</dbReference>
<sequence length="530" mass="61148">MAAEHDAKVLSPANAKNANKSRIFPCRFEGCNATFYKKSHLGRHEMVHYDIRPFICTHDGCEKAFRSNSHLKRHITSHGKEKNFKCEFSDCNQGFYNEWSLKRHIKRTHDGPFKCRKCPKEFKKNKTLQDHISLEHKRSVVVCTYPGCTHVFKNLAKMKFHQKLHSSKGYQCSVKGCGETFAHFSECRKHSAICKTKEKVCDVCGKTFTNRSNLKAHLKTHDEEREVFKCQYAECGRTYTKKYNLQAHIKSFHQNSQHFECPKSYCSKTFSYKHSLRRHLEYHDRIDKHHASPSNVEPKRKKRPKRMVTKDIAAITGYIPELMYKMTPAEMNDYVNNGVYDPECFEDTDIIPKECETTQAEMSAMSSGEFSCLKTTETEENDEEVETIANEIKSRNNKEVNVMHSSGDESTEIAIDASEETVTAQSADEMVVFEESTLEEAKQLLESQRLHSSSSLSSTRSNSPSDKRTFTRKEVQLLNEKIHQIARLRNANKQSIEKTFDRPCSMQQTVINKTDSDSSDNERVLIQQLA</sequence>
<keyword evidence="4 10" id="KW-0863">Zinc-finger</keyword>
<organism evidence="13 14">
    <name type="scientific">Clytia hemisphaerica</name>
    <dbReference type="NCBI Taxonomy" id="252671"/>
    <lineage>
        <taxon>Eukaryota</taxon>
        <taxon>Metazoa</taxon>
        <taxon>Cnidaria</taxon>
        <taxon>Hydrozoa</taxon>
        <taxon>Hydroidolina</taxon>
        <taxon>Leptothecata</taxon>
        <taxon>Obeliida</taxon>
        <taxon>Clytiidae</taxon>
        <taxon>Clytia</taxon>
    </lineage>
</organism>
<dbReference type="FunFam" id="3.30.160.60:FF:000125">
    <property type="entry name" value="Putative zinc finger protein 143"/>
    <property type="match status" value="1"/>
</dbReference>
<keyword evidence="9" id="KW-0539">Nucleus</keyword>
<evidence type="ECO:0000259" key="12">
    <source>
        <dbReference type="PROSITE" id="PS50157"/>
    </source>
</evidence>
<keyword evidence="3" id="KW-0677">Repeat</keyword>
<reference evidence="13" key="1">
    <citation type="submission" date="2021-01" db="UniProtKB">
        <authorList>
            <consortium name="EnsemblMetazoa"/>
        </authorList>
    </citation>
    <scope>IDENTIFICATION</scope>
</reference>
<feature type="domain" description="C2H2-type" evidence="12">
    <location>
        <begin position="259"/>
        <end position="283"/>
    </location>
</feature>
<accession>A0A7M5V328</accession>
<dbReference type="InterPro" id="IPR013087">
    <property type="entry name" value="Znf_C2H2_type"/>
</dbReference>
<evidence type="ECO:0000256" key="1">
    <source>
        <dbReference type="ARBA" id="ARBA00004123"/>
    </source>
</evidence>
<dbReference type="GO" id="GO:0003677">
    <property type="term" value="F:DNA binding"/>
    <property type="evidence" value="ECO:0007669"/>
    <property type="project" value="UniProtKB-KW"/>
</dbReference>
<dbReference type="GO" id="GO:0006357">
    <property type="term" value="P:regulation of transcription by RNA polymerase II"/>
    <property type="evidence" value="ECO:0007669"/>
    <property type="project" value="TreeGrafter"/>
</dbReference>
<evidence type="ECO:0000256" key="4">
    <source>
        <dbReference type="ARBA" id="ARBA00022771"/>
    </source>
</evidence>
<dbReference type="PANTHER" id="PTHR46179">
    <property type="entry name" value="ZINC FINGER PROTEIN"/>
    <property type="match status" value="1"/>
</dbReference>
<evidence type="ECO:0000256" key="10">
    <source>
        <dbReference type="PROSITE-ProRule" id="PRU00042"/>
    </source>
</evidence>
<feature type="domain" description="C2H2-type" evidence="12">
    <location>
        <begin position="84"/>
        <end position="114"/>
    </location>
</feature>
<dbReference type="GeneID" id="136805703"/>
<feature type="domain" description="C2H2-type" evidence="12">
    <location>
        <begin position="170"/>
        <end position="200"/>
    </location>
</feature>
<dbReference type="SUPFAM" id="SSF57667">
    <property type="entry name" value="beta-beta-alpha zinc fingers"/>
    <property type="match status" value="5"/>
</dbReference>
<dbReference type="PROSITE" id="PS50157">
    <property type="entry name" value="ZINC_FINGER_C2H2_2"/>
    <property type="match status" value="8"/>
</dbReference>
<evidence type="ECO:0000256" key="11">
    <source>
        <dbReference type="SAM" id="MobiDB-lite"/>
    </source>
</evidence>
<dbReference type="InterPro" id="IPR036236">
    <property type="entry name" value="Znf_C2H2_sf"/>
</dbReference>
<evidence type="ECO:0000256" key="8">
    <source>
        <dbReference type="ARBA" id="ARBA00023163"/>
    </source>
</evidence>
<feature type="compositionally biased region" description="Low complexity" evidence="11">
    <location>
        <begin position="445"/>
        <end position="464"/>
    </location>
</feature>
<keyword evidence="5" id="KW-0862">Zinc</keyword>